<keyword evidence="2" id="KW-1185">Reference proteome</keyword>
<proteinExistence type="predicted"/>
<protein>
    <submittedName>
        <fullName evidence="1">Uncharacterized protein</fullName>
    </submittedName>
</protein>
<dbReference type="AlphaFoldDB" id="A0A6A5RZH7"/>
<reference evidence="1" key="1">
    <citation type="journal article" date="2020" name="Stud. Mycol.">
        <title>101 Dothideomycetes genomes: a test case for predicting lifestyles and emergence of pathogens.</title>
        <authorList>
            <person name="Haridas S."/>
            <person name="Albert R."/>
            <person name="Binder M."/>
            <person name="Bloem J."/>
            <person name="Labutti K."/>
            <person name="Salamov A."/>
            <person name="Andreopoulos B."/>
            <person name="Baker S."/>
            <person name="Barry K."/>
            <person name="Bills G."/>
            <person name="Bluhm B."/>
            <person name="Cannon C."/>
            <person name="Castanera R."/>
            <person name="Culley D."/>
            <person name="Daum C."/>
            <person name="Ezra D."/>
            <person name="Gonzalez J."/>
            <person name="Henrissat B."/>
            <person name="Kuo A."/>
            <person name="Liang C."/>
            <person name="Lipzen A."/>
            <person name="Lutzoni F."/>
            <person name="Magnuson J."/>
            <person name="Mondo S."/>
            <person name="Nolan M."/>
            <person name="Ohm R."/>
            <person name="Pangilinan J."/>
            <person name="Park H.-J."/>
            <person name="Ramirez L."/>
            <person name="Alfaro M."/>
            <person name="Sun H."/>
            <person name="Tritt A."/>
            <person name="Yoshinaga Y."/>
            <person name="Zwiers L.-H."/>
            <person name="Turgeon B."/>
            <person name="Goodwin S."/>
            <person name="Spatafora J."/>
            <person name="Crous P."/>
            <person name="Grigoriev I."/>
        </authorList>
    </citation>
    <scope>NUCLEOTIDE SEQUENCE</scope>
    <source>
        <strain evidence="1">CBS 183.55</strain>
    </source>
</reference>
<accession>A0A6A5RZH7</accession>
<organism evidence="1 2">
    <name type="scientific">Didymella exigua CBS 183.55</name>
    <dbReference type="NCBI Taxonomy" id="1150837"/>
    <lineage>
        <taxon>Eukaryota</taxon>
        <taxon>Fungi</taxon>
        <taxon>Dikarya</taxon>
        <taxon>Ascomycota</taxon>
        <taxon>Pezizomycotina</taxon>
        <taxon>Dothideomycetes</taxon>
        <taxon>Pleosporomycetidae</taxon>
        <taxon>Pleosporales</taxon>
        <taxon>Pleosporineae</taxon>
        <taxon>Didymellaceae</taxon>
        <taxon>Didymella</taxon>
    </lineage>
</organism>
<evidence type="ECO:0000313" key="1">
    <source>
        <dbReference type="EMBL" id="KAF1932740.1"/>
    </source>
</evidence>
<dbReference type="Proteomes" id="UP000800082">
    <property type="component" value="Unassembled WGS sequence"/>
</dbReference>
<dbReference type="GeneID" id="54348701"/>
<dbReference type="RefSeq" id="XP_033452988.1">
    <property type="nucleotide sequence ID" value="XM_033591033.1"/>
</dbReference>
<name>A0A6A5RZH7_9PLEO</name>
<dbReference type="EMBL" id="ML978958">
    <property type="protein sequence ID" value="KAF1932740.1"/>
    <property type="molecule type" value="Genomic_DNA"/>
</dbReference>
<gene>
    <name evidence="1" type="ORF">M421DRAFT_416355</name>
</gene>
<sequence length="112" mass="12670">MARAPMNFAKTHARRPDVSEQLLSLENLYSSCFSNYWQLTKARFEGCMYSHPLWCLAASHHSVWSRARKSLPCLTMLGGGCRHAGPSRLAMTREVRAECGVPTTRSDQNLIR</sequence>
<evidence type="ECO:0000313" key="2">
    <source>
        <dbReference type="Proteomes" id="UP000800082"/>
    </source>
</evidence>